<evidence type="ECO:0000259" key="4">
    <source>
        <dbReference type="SMART" id="SM01139"/>
    </source>
</evidence>
<dbReference type="GO" id="GO:0005884">
    <property type="term" value="C:actin filament"/>
    <property type="evidence" value="ECO:0007669"/>
    <property type="project" value="TreeGrafter"/>
</dbReference>
<sequence>MLILYFINQLERFTSMRIKKDKEKPNTAHRNSSTSYADISGSGQTLQDISDEDVLVLFEQMLVDMNLNEEKQQPLREKDISIKREMVSQYLHTSKAGMSQKESSKSPIMYIQELKSGLKDAQLLGCLESLRVSLNNNPVRHEQVLGALTERAEMNEVERFKPIVDGLKSGTSVALKVACLQLINALIIPSDELDFRVHIRSELMRSGLQQILKIAGQMNQRAAAGVNGKKEGERPTLEVPAAQKSKSVGRIFQKAIDKLDQNSDIKVRFLLSYVADMCRSKELLDQNRNMVRGNITTKDKSPDQRHFYWFTDFNEIFQILLNTVKDSKAEQHFLSILQHFLLIRNDYEAR</sequence>
<dbReference type="PANTHER" id="PTHR45691">
    <property type="entry name" value="PROTEIN DIAPHANOUS"/>
    <property type="match status" value="1"/>
</dbReference>
<dbReference type="InterPro" id="IPR044933">
    <property type="entry name" value="DIA_GBD_sf"/>
</dbReference>
<name>A0A6I9YRN4_9SAUR</name>
<dbReference type="Gene3D" id="1.10.20.40">
    <property type="entry name" value="Formin, diaphanous GTPase-binding domain"/>
    <property type="match status" value="1"/>
</dbReference>
<dbReference type="InterPro" id="IPR010472">
    <property type="entry name" value="FH3_dom"/>
</dbReference>
<reference evidence="7" key="1">
    <citation type="submission" date="2025-08" db="UniProtKB">
        <authorList>
            <consortium name="RefSeq"/>
        </authorList>
    </citation>
    <scope>IDENTIFICATION</scope>
    <source>
        <tissue evidence="7">Skeletal muscle</tissue>
    </source>
</reference>
<comment type="similarity">
    <text evidence="1">Belongs to the formin homology family. Diaphanous subfamily.</text>
</comment>
<protein>
    <submittedName>
        <fullName evidence="7">Protein diaphanous homolog 1-like</fullName>
    </submittedName>
</protein>
<dbReference type="OrthoDB" id="1104827at2759"/>
<evidence type="ECO:0000256" key="2">
    <source>
        <dbReference type="ARBA" id="ARBA00023054"/>
    </source>
</evidence>
<dbReference type="PANTHER" id="PTHR45691:SF4">
    <property type="entry name" value="PROTEIN DIAPHANOUS HOMOLOG 1"/>
    <property type="match status" value="1"/>
</dbReference>
<proteinExistence type="inferred from homology"/>
<feature type="domain" description="Formin FH3" evidence="4">
    <location>
        <begin position="139"/>
        <end position="350"/>
    </location>
</feature>
<feature type="region of interest" description="Disordered" evidence="3">
    <location>
        <begin position="21"/>
        <end position="44"/>
    </location>
</feature>
<dbReference type="InterPro" id="IPR051412">
    <property type="entry name" value="Formin_Homology_Diaphanous_sf"/>
</dbReference>
<evidence type="ECO:0000256" key="1">
    <source>
        <dbReference type="ARBA" id="ARBA00008214"/>
    </source>
</evidence>
<dbReference type="SMART" id="SM01140">
    <property type="entry name" value="Drf_GBD"/>
    <property type="match status" value="1"/>
</dbReference>
<evidence type="ECO:0000313" key="7">
    <source>
        <dbReference type="RefSeq" id="XP_013926290.1"/>
    </source>
</evidence>
<keyword evidence="6" id="KW-1185">Reference proteome</keyword>
<dbReference type="GO" id="GO:0031267">
    <property type="term" value="F:small GTPase binding"/>
    <property type="evidence" value="ECO:0007669"/>
    <property type="project" value="InterPro"/>
</dbReference>
<dbReference type="Gene3D" id="1.25.10.10">
    <property type="entry name" value="Leucine-rich Repeat Variant"/>
    <property type="match status" value="1"/>
</dbReference>
<dbReference type="FunFam" id="1.10.20.40:FF:000001">
    <property type="entry name" value="Diaphanous related formin 2"/>
    <property type="match status" value="1"/>
</dbReference>
<feature type="domain" description="Formin GTPase-binding" evidence="5">
    <location>
        <begin position="46"/>
        <end position="188"/>
    </location>
</feature>
<dbReference type="InterPro" id="IPR011989">
    <property type="entry name" value="ARM-like"/>
</dbReference>
<dbReference type="InterPro" id="IPR016024">
    <property type="entry name" value="ARM-type_fold"/>
</dbReference>
<dbReference type="GO" id="GO:0030041">
    <property type="term" value="P:actin filament polymerization"/>
    <property type="evidence" value="ECO:0007669"/>
    <property type="project" value="TreeGrafter"/>
</dbReference>
<feature type="compositionally biased region" description="Polar residues" evidence="3">
    <location>
        <begin position="28"/>
        <end position="44"/>
    </location>
</feature>
<dbReference type="GeneID" id="106552519"/>
<dbReference type="Gene3D" id="1.10.238.150">
    <property type="entry name" value="Formin, FH3 diaphanous domain"/>
    <property type="match status" value="1"/>
</dbReference>
<dbReference type="GO" id="GO:0003779">
    <property type="term" value="F:actin binding"/>
    <property type="evidence" value="ECO:0007669"/>
    <property type="project" value="InterPro"/>
</dbReference>
<accession>A0A6I9YRN4</accession>
<dbReference type="SMART" id="SM01139">
    <property type="entry name" value="Drf_FH3"/>
    <property type="match status" value="1"/>
</dbReference>
<dbReference type="Proteomes" id="UP000504617">
    <property type="component" value="Unplaced"/>
</dbReference>
<evidence type="ECO:0000313" key="6">
    <source>
        <dbReference type="Proteomes" id="UP000504617"/>
    </source>
</evidence>
<dbReference type="KEGG" id="tsr:106552519"/>
<dbReference type="Pfam" id="PF06371">
    <property type="entry name" value="Drf_GBD"/>
    <property type="match status" value="1"/>
</dbReference>
<dbReference type="Pfam" id="PF06367">
    <property type="entry name" value="Drf_FH3"/>
    <property type="match status" value="2"/>
</dbReference>
<dbReference type="SUPFAM" id="SSF48371">
    <property type="entry name" value="ARM repeat"/>
    <property type="match status" value="1"/>
</dbReference>
<evidence type="ECO:0000256" key="3">
    <source>
        <dbReference type="SAM" id="MobiDB-lite"/>
    </source>
</evidence>
<dbReference type="InterPro" id="IPR010473">
    <property type="entry name" value="GTPase-bd"/>
</dbReference>
<evidence type="ECO:0000259" key="5">
    <source>
        <dbReference type="SMART" id="SM01140"/>
    </source>
</evidence>
<organism evidence="6 7">
    <name type="scientific">Thamnophis sirtalis</name>
    <dbReference type="NCBI Taxonomy" id="35019"/>
    <lineage>
        <taxon>Eukaryota</taxon>
        <taxon>Metazoa</taxon>
        <taxon>Chordata</taxon>
        <taxon>Craniata</taxon>
        <taxon>Vertebrata</taxon>
        <taxon>Euteleostomi</taxon>
        <taxon>Lepidosauria</taxon>
        <taxon>Squamata</taxon>
        <taxon>Bifurcata</taxon>
        <taxon>Unidentata</taxon>
        <taxon>Episquamata</taxon>
        <taxon>Toxicofera</taxon>
        <taxon>Serpentes</taxon>
        <taxon>Colubroidea</taxon>
        <taxon>Colubridae</taxon>
        <taxon>Natricinae</taxon>
        <taxon>Thamnophis</taxon>
    </lineage>
</organism>
<keyword evidence="2" id="KW-0175">Coiled coil</keyword>
<dbReference type="AlphaFoldDB" id="A0A6I9YRN4"/>
<gene>
    <name evidence="7" type="primary">LOC106552519</name>
</gene>
<dbReference type="RefSeq" id="XP_013926290.1">
    <property type="nucleotide sequence ID" value="XM_014070815.1"/>
</dbReference>